<dbReference type="InterPro" id="IPR003961">
    <property type="entry name" value="FN3_dom"/>
</dbReference>
<sequence length="701" mass="77742">MTPTRVAETIMFCCLLLLKQSAGYSAGTEFKITPPSKVYATLGSDVHFRWKLSFGNDQDRKNFDGIVWGHMDERKKIFNKYISISQQGNLHPNIGLPKSLLDRLTVSANLTQTVCNVEFVLKNFIADDTNTTYGCTAEIYGTFIRDGPIDLGIAVSPKITRRSSTTVDVDEGNDLNLMCEASGKPAPSIAWTKSGKTLQTGSGTNTLQLTNIQRSGGGNYVCTAKNMAGSASFNVLVRIVRYRPFINNTASSPIMVKSWQNHATTLKCAANANPAATFAWYKDDRPITSGFSSEYDASTLTLMPNTTGDFGIYACKVMNSQGTTWHNVTLEQLFPPSRPAFKVVTPELWSISVTWQGLQYDGGSPVLDYKLTLLDSNNIVQQNQSQIRGTNHTFFNLQQNRQYNIVLEARNAIGYSKPSNNITRTRKADPPRVLSITNAPSLQTVNITWTSTNDNTGVPILEYQTILVDTVTKLQRNFDGIKDSSLYVTGLHHNRTYQVYVKARNENEYGRFEGNNFTTLEADPPGPPMIKAQPLILAIKLAWNSSLMDIHNIPILEYRITITDSEGYLQEYILAAARSSLVIQNLQRNKTFIVKIQARNEMGYGKTANITASTSPADENSAKDLRDHKASKGPPDAPKIANVKVEGKTCTLQWTKPSDGQSPIETYTVSVWMLSLCNVTSDHQPADDGRLTRTVNHQQLH</sequence>
<dbReference type="Pfam" id="PF13927">
    <property type="entry name" value="Ig_3"/>
    <property type="match status" value="1"/>
</dbReference>
<dbReference type="InterPro" id="IPR003598">
    <property type="entry name" value="Ig_sub2"/>
</dbReference>
<dbReference type="FunFam" id="2.60.40.10:FF:000032">
    <property type="entry name" value="palladin isoform X1"/>
    <property type="match status" value="1"/>
</dbReference>
<feature type="domain" description="Ig-like" evidence="6">
    <location>
        <begin position="244"/>
        <end position="331"/>
    </location>
</feature>
<evidence type="ECO:0000313" key="9">
    <source>
        <dbReference type="Proteomes" id="UP001249851"/>
    </source>
</evidence>
<dbReference type="Gene3D" id="2.60.40.10">
    <property type="entry name" value="Immunoglobulins"/>
    <property type="match status" value="6"/>
</dbReference>
<feature type="compositionally biased region" description="Polar residues" evidence="4">
    <location>
        <begin position="608"/>
        <end position="618"/>
    </location>
</feature>
<evidence type="ECO:0000259" key="7">
    <source>
        <dbReference type="PROSITE" id="PS50853"/>
    </source>
</evidence>
<proteinExistence type="predicted"/>
<name>A0AAD9R617_ACRCE</name>
<dbReference type="SMART" id="SM00060">
    <property type="entry name" value="FN3"/>
    <property type="match status" value="3"/>
</dbReference>
<evidence type="ECO:0000256" key="3">
    <source>
        <dbReference type="ARBA" id="ARBA00023319"/>
    </source>
</evidence>
<evidence type="ECO:0000256" key="4">
    <source>
        <dbReference type="SAM" id="MobiDB-lite"/>
    </source>
</evidence>
<dbReference type="PANTHER" id="PTHR13817">
    <property type="entry name" value="TITIN"/>
    <property type="match status" value="1"/>
</dbReference>
<dbReference type="PANTHER" id="PTHR13817:SF166">
    <property type="entry name" value="NEURONAL IGCAM-RELATED"/>
    <property type="match status" value="1"/>
</dbReference>
<gene>
    <name evidence="8" type="ORF">P5673_001387</name>
</gene>
<dbReference type="InterPro" id="IPR003599">
    <property type="entry name" value="Ig_sub"/>
</dbReference>
<dbReference type="InterPro" id="IPR013098">
    <property type="entry name" value="Ig_I-set"/>
</dbReference>
<dbReference type="InterPro" id="IPR036179">
    <property type="entry name" value="Ig-like_dom_sf"/>
</dbReference>
<feature type="region of interest" description="Disordered" evidence="4">
    <location>
        <begin position="607"/>
        <end position="640"/>
    </location>
</feature>
<evidence type="ECO:0000256" key="5">
    <source>
        <dbReference type="SAM" id="SignalP"/>
    </source>
</evidence>
<dbReference type="AlphaFoldDB" id="A0AAD9R617"/>
<protein>
    <submittedName>
        <fullName evidence="8">Neural cell adhesion molecule 1</fullName>
    </submittedName>
</protein>
<keyword evidence="1" id="KW-0677">Repeat</keyword>
<keyword evidence="5" id="KW-0732">Signal</keyword>
<dbReference type="PROSITE" id="PS50853">
    <property type="entry name" value="FN3"/>
    <property type="match status" value="3"/>
</dbReference>
<feature type="compositionally biased region" description="Basic and acidic residues" evidence="4">
    <location>
        <begin position="620"/>
        <end position="630"/>
    </location>
</feature>
<dbReference type="InterPro" id="IPR036116">
    <property type="entry name" value="FN3_sf"/>
</dbReference>
<dbReference type="Pfam" id="PF00041">
    <property type="entry name" value="fn3"/>
    <property type="match status" value="2"/>
</dbReference>
<keyword evidence="2" id="KW-1015">Disulfide bond</keyword>
<reference evidence="8" key="2">
    <citation type="journal article" date="2023" name="Science">
        <title>Genomic signatures of disease resistance in endangered staghorn corals.</title>
        <authorList>
            <person name="Vollmer S.V."/>
            <person name="Selwyn J.D."/>
            <person name="Despard B.A."/>
            <person name="Roesel C.L."/>
        </authorList>
    </citation>
    <scope>NUCLEOTIDE SEQUENCE</scope>
    <source>
        <strain evidence="8">K2</strain>
    </source>
</reference>
<comment type="caution">
    <text evidence="8">The sequence shown here is derived from an EMBL/GenBank/DDBJ whole genome shotgun (WGS) entry which is preliminary data.</text>
</comment>
<dbReference type="SMART" id="SM00408">
    <property type="entry name" value="IGc2"/>
    <property type="match status" value="2"/>
</dbReference>
<keyword evidence="3" id="KW-0393">Immunoglobulin domain</keyword>
<feature type="domain" description="Fibronectin type-III" evidence="7">
    <location>
        <begin position="524"/>
        <end position="618"/>
    </location>
</feature>
<dbReference type="EMBL" id="JARQWQ010000002">
    <property type="protein sequence ID" value="KAK2573701.1"/>
    <property type="molecule type" value="Genomic_DNA"/>
</dbReference>
<feature type="domain" description="Fibronectin type-III" evidence="7">
    <location>
        <begin position="335"/>
        <end position="431"/>
    </location>
</feature>
<dbReference type="InterPro" id="IPR013783">
    <property type="entry name" value="Ig-like_fold"/>
</dbReference>
<dbReference type="CDD" id="cd00096">
    <property type="entry name" value="Ig"/>
    <property type="match status" value="1"/>
</dbReference>
<evidence type="ECO:0000256" key="1">
    <source>
        <dbReference type="ARBA" id="ARBA00022737"/>
    </source>
</evidence>
<dbReference type="InterPro" id="IPR007110">
    <property type="entry name" value="Ig-like_dom"/>
</dbReference>
<organism evidence="8 9">
    <name type="scientific">Acropora cervicornis</name>
    <name type="common">Staghorn coral</name>
    <dbReference type="NCBI Taxonomy" id="6130"/>
    <lineage>
        <taxon>Eukaryota</taxon>
        <taxon>Metazoa</taxon>
        <taxon>Cnidaria</taxon>
        <taxon>Anthozoa</taxon>
        <taxon>Hexacorallia</taxon>
        <taxon>Scleractinia</taxon>
        <taxon>Astrocoeniina</taxon>
        <taxon>Acroporidae</taxon>
        <taxon>Acropora</taxon>
    </lineage>
</organism>
<dbReference type="InterPro" id="IPR050964">
    <property type="entry name" value="Striated_Muscle_Regulatory"/>
</dbReference>
<accession>A0AAD9R617</accession>
<dbReference type="SMART" id="SM00409">
    <property type="entry name" value="IG"/>
    <property type="match status" value="2"/>
</dbReference>
<dbReference type="CDD" id="cd00063">
    <property type="entry name" value="FN3"/>
    <property type="match status" value="3"/>
</dbReference>
<feature type="chain" id="PRO_5042172345" evidence="5">
    <location>
        <begin position="24"/>
        <end position="701"/>
    </location>
</feature>
<dbReference type="Pfam" id="PF07679">
    <property type="entry name" value="I-set"/>
    <property type="match status" value="1"/>
</dbReference>
<evidence type="ECO:0000313" key="8">
    <source>
        <dbReference type="EMBL" id="KAK2573701.1"/>
    </source>
</evidence>
<feature type="domain" description="Fibronectin type-III" evidence="7">
    <location>
        <begin position="634"/>
        <end position="701"/>
    </location>
</feature>
<evidence type="ECO:0000259" key="6">
    <source>
        <dbReference type="PROSITE" id="PS50835"/>
    </source>
</evidence>
<dbReference type="Proteomes" id="UP001249851">
    <property type="component" value="Unassembled WGS sequence"/>
</dbReference>
<dbReference type="PROSITE" id="PS50835">
    <property type="entry name" value="IG_LIKE"/>
    <property type="match status" value="2"/>
</dbReference>
<keyword evidence="9" id="KW-1185">Reference proteome</keyword>
<reference evidence="8" key="1">
    <citation type="journal article" date="2023" name="G3 (Bethesda)">
        <title>Whole genome assembly and annotation of the endangered Caribbean coral Acropora cervicornis.</title>
        <authorList>
            <person name="Selwyn J.D."/>
            <person name="Vollmer S.V."/>
        </authorList>
    </citation>
    <scope>NUCLEOTIDE SEQUENCE</scope>
    <source>
        <strain evidence="8">K2</strain>
    </source>
</reference>
<dbReference type="SUPFAM" id="SSF49265">
    <property type="entry name" value="Fibronectin type III"/>
    <property type="match status" value="3"/>
</dbReference>
<dbReference type="SUPFAM" id="SSF48726">
    <property type="entry name" value="Immunoglobulin"/>
    <property type="match status" value="2"/>
</dbReference>
<evidence type="ECO:0000256" key="2">
    <source>
        <dbReference type="ARBA" id="ARBA00023157"/>
    </source>
</evidence>
<feature type="domain" description="Ig-like" evidence="6">
    <location>
        <begin position="157"/>
        <end position="234"/>
    </location>
</feature>
<feature type="signal peptide" evidence="5">
    <location>
        <begin position="1"/>
        <end position="23"/>
    </location>
</feature>